<dbReference type="InterPro" id="IPR003593">
    <property type="entry name" value="AAA+_ATPase"/>
</dbReference>
<evidence type="ECO:0000313" key="14">
    <source>
        <dbReference type="Proteomes" id="UP000594771"/>
    </source>
</evidence>
<evidence type="ECO:0000256" key="8">
    <source>
        <dbReference type="ARBA" id="ARBA00023136"/>
    </source>
</evidence>
<protein>
    <recommendedName>
        <fullName evidence="10">ABC transporter ATP-binding protein</fullName>
    </recommendedName>
</protein>
<keyword evidence="7" id="KW-1278">Translocase</keyword>
<feature type="domain" description="ABC transporter" evidence="11">
    <location>
        <begin position="2"/>
        <end position="236"/>
    </location>
</feature>
<name>A0A109RG96_9LACT</name>
<proteinExistence type="inferred from homology"/>
<dbReference type="InterPro" id="IPR027417">
    <property type="entry name" value="P-loop_NTPase"/>
</dbReference>
<sequence length="246" mass="27339">MLSVKHLSFAYQGHTVFEDISYDFSKGQVIGLMGANGTGKTTLMRILTGLIPVEKGMVVFQGKTLSYKKKDLYQLRQAVNMVFQDPNQQLFYPTVQDDVAFALHNLKRDPAEIKDRVASALKALAIDHLASRPIQTLSYGQKKRVALAGILVIQPAMILLDEPTVGLDPAGVKDLTKIIQDLVKQGHRFLISSHDMAFLYQLCDQYLAIADKGIVAQGDSEAVFKSEAFMESIGLELPWQVRLLDE</sequence>
<dbReference type="GO" id="GO:0006824">
    <property type="term" value="P:cobalt ion transport"/>
    <property type="evidence" value="ECO:0007669"/>
    <property type="project" value="InterPro"/>
</dbReference>
<dbReference type="CDD" id="cd03225">
    <property type="entry name" value="ABC_cobalt_CbiO_domain1"/>
    <property type="match status" value="1"/>
</dbReference>
<accession>A0A109RG96</accession>
<dbReference type="GO" id="GO:0005524">
    <property type="term" value="F:ATP binding"/>
    <property type="evidence" value="ECO:0007669"/>
    <property type="project" value="UniProtKB-UniRule"/>
</dbReference>
<evidence type="ECO:0000256" key="7">
    <source>
        <dbReference type="ARBA" id="ARBA00022967"/>
    </source>
</evidence>
<dbReference type="RefSeq" id="WP_060778980.1">
    <property type="nucleotide sequence ID" value="NZ_CAJHLF010000006.1"/>
</dbReference>
<dbReference type="SMART" id="SM00382">
    <property type="entry name" value="AAA"/>
    <property type="match status" value="1"/>
</dbReference>
<dbReference type="Gene3D" id="3.40.50.300">
    <property type="entry name" value="P-loop containing nucleotide triphosphate hydrolases"/>
    <property type="match status" value="1"/>
</dbReference>
<dbReference type="PROSITE" id="PS00211">
    <property type="entry name" value="ABC_TRANSPORTER_1"/>
    <property type="match status" value="1"/>
</dbReference>
<comment type="subcellular location">
    <subcellularLocation>
        <location evidence="1 10">Cell membrane</location>
        <topology evidence="1 10">Peripheral membrane protein</topology>
    </subcellularLocation>
</comment>
<reference evidence="12" key="2">
    <citation type="submission" date="2022-09" db="EMBL/GenBank/DDBJ databases">
        <title>Aerococcus urinae taxonomy study.</title>
        <authorList>
            <person name="Christensen J."/>
            <person name="Senneby E."/>
        </authorList>
    </citation>
    <scope>NUCLEOTIDE SEQUENCE</scope>
    <source>
        <strain evidence="12">NLD-066-U95</strain>
    </source>
</reference>
<dbReference type="NCBIfam" id="TIGR01166">
    <property type="entry name" value="cbiO"/>
    <property type="match status" value="1"/>
</dbReference>
<evidence type="ECO:0000256" key="3">
    <source>
        <dbReference type="ARBA" id="ARBA00022448"/>
    </source>
</evidence>
<evidence type="ECO:0000256" key="9">
    <source>
        <dbReference type="ARBA" id="ARBA00025157"/>
    </source>
</evidence>
<keyword evidence="6 10" id="KW-0067">ATP-binding</keyword>
<comment type="function">
    <text evidence="10">Part of an ABC transporter complex. Responsible for energy coupling to the transport system.</text>
</comment>
<dbReference type="KEGG" id="aun:AWM73_08690"/>
<dbReference type="GO" id="GO:0042626">
    <property type="term" value="F:ATPase-coupled transmembrane transporter activity"/>
    <property type="evidence" value="ECO:0007669"/>
    <property type="project" value="TreeGrafter"/>
</dbReference>
<dbReference type="OrthoDB" id="9804819at2"/>
<dbReference type="Proteomes" id="UP001069145">
    <property type="component" value="Unassembled WGS sequence"/>
</dbReference>
<keyword evidence="4 10" id="KW-1003">Cell membrane</keyword>
<dbReference type="InterPro" id="IPR005876">
    <property type="entry name" value="Co_trans_ATP-bd"/>
</dbReference>
<gene>
    <name evidence="13" type="ORF">I6G68_01320</name>
    <name evidence="12" type="ORF">ODY43_06075</name>
</gene>
<dbReference type="FunFam" id="3.40.50.300:FF:000224">
    <property type="entry name" value="Energy-coupling factor transporter ATP-binding protein EcfA"/>
    <property type="match status" value="1"/>
</dbReference>
<dbReference type="Pfam" id="PF00005">
    <property type="entry name" value="ABC_tran"/>
    <property type="match status" value="1"/>
</dbReference>
<dbReference type="InterPro" id="IPR050095">
    <property type="entry name" value="ECF_ABC_transporter_ATP-bd"/>
</dbReference>
<comment type="function">
    <text evidence="9">Probably part of an ABC transporter complex. Responsible for energy coupling to the transport system.</text>
</comment>
<evidence type="ECO:0000313" key="13">
    <source>
        <dbReference type="EMBL" id="QPS01741.1"/>
    </source>
</evidence>
<dbReference type="InterPro" id="IPR015856">
    <property type="entry name" value="ABC_transpr_CbiO/EcfA_su"/>
</dbReference>
<dbReference type="SUPFAM" id="SSF52540">
    <property type="entry name" value="P-loop containing nucleoside triphosphate hydrolases"/>
    <property type="match status" value="1"/>
</dbReference>
<dbReference type="EMBL" id="CP065662">
    <property type="protein sequence ID" value="QPS01741.1"/>
    <property type="molecule type" value="Genomic_DNA"/>
</dbReference>
<dbReference type="InterPro" id="IPR017871">
    <property type="entry name" value="ABC_transporter-like_CS"/>
</dbReference>
<evidence type="ECO:0000313" key="12">
    <source>
        <dbReference type="EMBL" id="MCY3053552.1"/>
    </source>
</evidence>
<dbReference type="EMBL" id="JAOTML010000006">
    <property type="protein sequence ID" value="MCY3053552.1"/>
    <property type="molecule type" value="Genomic_DNA"/>
</dbReference>
<evidence type="ECO:0000313" key="15">
    <source>
        <dbReference type="Proteomes" id="UP001069145"/>
    </source>
</evidence>
<evidence type="ECO:0000256" key="1">
    <source>
        <dbReference type="ARBA" id="ARBA00004202"/>
    </source>
</evidence>
<evidence type="ECO:0000256" key="5">
    <source>
        <dbReference type="ARBA" id="ARBA00022741"/>
    </source>
</evidence>
<dbReference type="PANTHER" id="PTHR43553">
    <property type="entry name" value="HEAVY METAL TRANSPORTER"/>
    <property type="match status" value="1"/>
</dbReference>
<evidence type="ECO:0000256" key="4">
    <source>
        <dbReference type="ARBA" id="ARBA00022475"/>
    </source>
</evidence>
<dbReference type="GO" id="GO:0016887">
    <property type="term" value="F:ATP hydrolysis activity"/>
    <property type="evidence" value="ECO:0007669"/>
    <property type="project" value="InterPro"/>
</dbReference>
<keyword evidence="5 10" id="KW-0547">Nucleotide-binding</keyword>
<organism evidence="13 14">
    <name type="scientific">Aerococcus urinae</name>
    <dbReference type="NCBI Taxonomy" id="1376"/>
    <lineage>
        <taxon>Bacteria</taxon>
        <taxon>Bacillati</taxon>
        <taxon>Bacillota</taxon>
        <taxon>Bacilli</taxon>
        <taxon>Lactobacillales</taxon>
        <taxon>Aerococcaceae</taxon>
        <taxon>Aerococcus</taxon>
    </lineage>
</organism>
<dbReference type="AlphaFoldDB" id="A0A109RG96"/>
<reference evidence="13 14" key="1">
    <citation type="submission" date="2020-12" db="EMBL/GenBank/DDBJ databases">
        <title>FDA dAtabase for Regulatory Grade micrObial Sequences (FDA-ARGOS): Supporting development and validation of Infectious Disease Dx tests.</title>
        <authorList>
            <person name="Sproer C."/>
            <person name="Gronow S."/>
            <person name="Severitt S."/>
            <person name="Schroder I."/>
            <person name="Tallon L."/>
            <person name="Sadzewicz L."/>
            <person name="Zhao X."/>
            <person name="Boylan J."/>
            <person name="Ott S."/>
            <person name="Bowen H."/>
            <person name="Vavikolanu K."/>
            <person name="Mehta A."/>
            <person name="Aluvathingal J."/>
            <person name="Nadendla S."/>
            <person name="Lowell S."/>
            <person name="Myers T."/>
            <person name="Yan Y."/>
            <person name="Sichtig H."/>
        </authorList>
    </citation>
    <scope>NUCLEOTIDE SEQUENCE [LARGE SCALE GENOMIC DNA]</scope>
    <source>
        <strain evidence="13 14">FDAARGOS_911</strain>
    </source>
</reference>
<dbReference type="InterPro" id="IPR003439">
    <property type="entry name" value="ABC_transporter-like_ATP-bd"/>
</dbReference>
<evidence type="ECO:0000256" key="2">
    <source>
        <dbReference type="ARBA" id="ARBA00005417"/>
    </source>
</evidence>
<comment type="similarity">
    <text evidence="2 10">Belongs to the ABC transporter superfamily.</text>
</comment>
<evidence type="ECO:0000256" key="10">
    <source>
        <dbReference type="RuleBase" id="RU364103"/>
    </source>
</evidence>
<dbReference type="GeneID" id="35768176"/>
<keyword evidence="15" id="KW-1185">Reference proteome</keyword>
<keyword evidence="8 10" id="KW-0472">Membrane</keyword>
<dbReference type="GO" id="GO:0043190">
    <property type="term" value="C:ATP-binding cassette (ABC) transporter complex"/>
    <property type="evidence" value="ECO:0007669"/>
    <property type="project" value="TreeGrafter"/>
</dbReference>
<evidence type="ECO:0000256" key="6">
    <source>
        <dbReference type="ARBA" id="ARBA00022840"/>
    </source>
</evidence>
<keyword evidence="3 10" id="KW-0813">Transport</keyword>
<dbReference type="PANTHER" id="PTHR43553:SF24">
    <property type="entry name" value="ENERGY-COUPLING FACTOR TRANSPORTER ATP-BINDING PROTEIN ECFA1"/>
    <property type="match status" value="1"/>
</dbReference>
<dbReference type="Proteomes" id="UP000594771">
    <property type="component" value="Chromosome"/>
</dbReference>
<evidence type="ECO:0000259" key="11">
    <source>
        <dbReference type="PROSITE" id="PS50893"/>
    </source>
</evidence>
<dbReference type="PROSITE" id="PS50893">
    <property type="entry name" value="ABC_TRANSPORTER_2"/>
    <property type="match status" value="1"/>
</dbReference>